<gene>
    <name evidence="1" type="ORF">MCOR_12301</name>
</gene>
<dbReference type="AlphaFoldDB" id="A0A6J8B0Y7"/>
<dbReference type="OrthoDB" id="6124180at2759"/>
<evidence type="ECO:0000313" key="2">
    <source>
        <dbReference type="Proteomes" id="UP000507470"/>
    </source>
</evidence>
<sequence length="179" mass="21151">MNISVTNTEFLDQTPSDIHLRRLSMQYSINETKELAMHLGMEYQTWDDLYVTFGEEPERLKFEVRSRVVRGNPIDFDQEPEKLDLVPTEQHLDRVAPLVGNNSLPFLLELGLDFRTWKEIKYRQTERDLVKLNRHILQEWKCNFCSLHNIRPSLRDIGKAFNNIGKNIRIIENVLVDLL</sequence>
<organism evidence="1 2">
    <name type="scientific">Mytilus coruscus</name>
    <name type="common">Sea mussel</name>
    <dbReference type="NCBI Taxonomy" id="42192"/>
    <lineage>
        <taxon>Eukaryota</taxon>
        <taxon>Metazoa</taxon>
        <taxon>Spiralia</taxon>
        <taxon>Lophotrochozoa</taxon>
        <taxon>Mollusca</taxon>
        <taxon>Bivalvia</taxon>
        <taxon>Autobranchia</taxon>
        <taxon>Pteriomorphia</taxon>
        <taxon>Mytilida</taxon>
        <taxon>Mytiloidea</taxon>
        <taxon>Mytilidae</taxon>
        <taxon>Mytilinae</taxon>
        <taxon>Mytilus</taxon>
    </lineage>
</organism>
<evidence type="ECO:0008006" key="3">
    <source>
        <dbReference type="Google" id="ProtNLM"/>
    </source>
</evidence>
<keyword evidence="2" id="KW-1185">Reference proteome</keyword>
<evidence type="ECO:0000313" key="1">
    <source>
        <dbReference type="EMBL" id="CAC5375214.1"/>
    </source>
</evidence>
<protein>
    <recommendedName>
        <fullName evidence="3">Death domain-containing protein</fullName>
    </recommendedName>
</protein>
<accession>A0A6J8B0Y7</accession>
<reference evidence="1 2" key="1">
    <citation type="submission" date="2020-06" db="EMBL/GenBank/DDBJ databases">
        <authorList>
            <person name="Li R."/>
            <person name="Bekaert M."/>
        </authorList>
    </citation>
    <scope>NUCLEOTIDE SEQUENCE [LARGE SCALE GENOMIC DNA]</scope>
    <source>
        <strain evidence="2">wild</strain>
    </source>
</reference>
<name>A0A6J8B0Y7_MYTCO</name>
<proteinExistence type="predicted"/>
<dbReference type="EMBL" id="CACVKT020002126">
    <property type="protein sequence ID" value="CAC5375214.1"/>
    <property type="molecule type" value="Genomic_DNA"/>
</dbReference>
<dbReference type="Proteomes" id="UP000507470">
    <property type="component" value="Unassembled WGS sequence"/>
</dbReference>